<dbReference type="OrthoDB" id="205619at2157"/>
<feature type="domain" description="PGF-CTERM archaeal protein-sorting signal" evidence="5">
    <location>
        <begin position="303"/>
        <end position="325"/>
    </location>
</feature>
<dbReference type="NCBIfam" id="TIGR04126">
    <property type="entry name" value="PGF_CTERM"/>
    <property type="match status" value="1"/>
</dbReference>
<dbReference type="Pfam" id="PF00963">
    <property type="entry name" value="Cohesin"/>
    <property type="match status" value="1"/>
</dbReference>
<dbReference type="GO" id="GO:0005886">
    <property type="term" value="C:plasma membrane"/>
    <property type="evidence" value="ECO:0007669"/>
    <property type="project" value="UniProtKB-SubCell"/>
</dbReference>
<evidence type="ECO:0000256" key="1">
    <source>
        <dbReference type="ARBA" id="ARBA00022729"/>
    </source>
</evidence>
<protein>
    <recommendedName>
        <fullName evidence="8">Cohesin domain-containing protein</fullName>
    </recommendedName>
</protein>
<reference evidence="6 7" key="1">
    <citation type="submission" date="2018-06" db="EMBL/GenBank/DDBJ databases">
        <title>Halonotius sp. F13-13 a new haloarchaeeon isolated from a solar saltern from Isla Cristina, Huelva, Spain.</title>
        <authorList>
            <person name="Duran-Viseras A."/>
            <person name="Sanchez-Porro C."/>
            <person name="Ventosa A."/>
        </authorList>
    </citation>
    <scope>NUCLEOTIDE SEQUENCE [LARGE SCALE GENOMIC DNA]</scope>
    <source>
        <strain evidence="6 7">CECT 7525</strain>
    </source>
</reference>
<dbReference type="RefSeq" id="WP_120084892.1">
    <property type="nucleotide sequence ID" value="NZ_QMDW01000011.1"/>
</dbReference>
<feature type="compositionally biased region" description="Polar residues" evidence="2">
    <location>
        <begin position="268"/>
        <end position="296"/>
    </location>
</feature>
<dbReference type="InterPro" id="IPR008965">
    <property type="entry name" value="CBM2/CBM3_carb-bd_dom_sf"/>
</dbReference>
<evidence type="ECO:0000313" key="6">
    <source>
        <dbReference type="EMBL" id="RJX49391.1"/>
    </source>
</evidence>
<dbReference type="SUPFAM" id="SSF49384">
    <property type="entry name" value="Carbohydrate-binding domain"/>
    <property type="match status" value="1"/>
</dbReference>
<feature type="transmembrane region" description="Helical" evidence="3">
    <location>
        <begin position="302"/>
        <end position="322"/>
    </location>
</feature>
<accession>A0A3A6Q6R3</accession>
<keyword evidence="3" id="KW-1133">Transmembrane helix</keyword>
<dbReference type="EMBL" id="QMDW01000011">
    <property type="protein sequence ID" value="RJX49391.1"/>
    <property type="molecule type" value="Genomic_DNA"/>
</dbReference>
<feature type="domain" description="Cohesin" evidence="4">
    <location>
        <begin position="39"/>
        <end position="168"/>
    </location>
</feature>
<keyword evidence="7" id="KW-1185">Reference proteome</keyword>
<dbReference type="GO" id="GO:0030246">
    <property type="term" value="F:carbohydrate binding"/>
    <property type="evidence" value="ECO:0007669"/>
    <property type="project" value="InterPro"/>
</dbReference>
<dbReference type="InterPro" id="IPR026371">
    <property type="entry name" value="PGF_CTERM"/>
</dbReference>
<proteinExistence type="predicted"/>
<dbReference type="Pfam" id="PF18204">
    <property type="entry name" value="PGF-CTERM"/>
    <property type="match status" value="1"/>
</dbReference>
<dbReference type="Proteomes" id="UP000281564">
    <property type="component" value="Unassembled WGS sequence"/>
</dbReference>
<organism evidence="6 7">
    <name type="scientific">Halonotius pteroides</name>
    <dbReference type="NCBI Taxonomy" id="268735"/>
    <lineage>
        <taxon>Archaea</taxon>
        <taxon>Methanobacteriati</taxon>
        <taxon>Methanobacteriota</taxon>
        <taxon>Stenosarchaea group</taxon>
        <taxon>Halobacteria</taxon>
        <taxon>Halobacteriales</taxon>
        <taxon>Haloferacaceae</taxon>
        <taxon>Halonotius</taxon>
    </lineage>
</organism>
<evidence type="ECO:0000259" key="4">
    <source>
        <dbReference type="Pfam" id="PF00963"/>
    </source>
</evidence>
<feature type="compositionally biased region" description="Acidic residues" evidence="2">
    <location>
        <begin position="178"/>
        <end position="243"/>
    </location>
</feature>
<keyword evidence="3" id="KW-0812">Transmembrane</keyword>
<evidence type="ECO:0000313" key="7">
    <source>
        <dbReference type="Proteomes" id="UP000281564"/>
    </source>
</evidence>
<keyword evidence="3" id="KW-0472">Membrane</keyword>
<name>A0A3A6Q6R3_9EURY</name>
<dbReference type="GO" id="GO:0030115">
    <property type="term" value="C:S-layer"/>
    <property type="evidence" value="ECO:0007669"/>
    <property type="project" value="UniProtKB-SubCell"/>
</dbReference>
<evidence type="ECO:0000256" key="2">
    <source>
        <dbReference type="SAM" id="MobiDB-lite"/>
    </source>
</evidence>
<gene>
    <name evidence="6" type="ORF">DP106_08850</name>
</gene>
<comment type="caution">
    <text evidence="6">The sequence shown here is derived from an EMBL/GenBank/DDBJ whole genome shotgun (WGS) entry which is preliminary data.</text>
</comment>
<sequence length="327" mass="33899">MERNTLQQLVTVVFVKVLILGLIVGAPSVSAQSPDGEVAVSPTDVSLEQGESKTIAVTYERLSDATPQGIEYTLRYDSDVITVTDQEQGSYLGGRALVNNISTPGEVEYLEAIFDGGGVETANGTVATITVEAAGDADDGATTPLEFTTAKASEGSTEFAITTTDGTVDAEVPSQADDPTDNDSDSEENTDDESDGGETTEEDTNSEATTSDESDSEATTDENIDSDETTADTDAEEATDNTEADSNRTEDVNSSTAESETRAEAELNETNTEPSDSTPSTQPANDSSTGNGTTSEGDTDSAVPGFGVTLTLIAVLAASYIIGRKSS</sequence>
<feature type="compositionally biased region" description="Polar residues" evidence="2">
    <location>
        <begin position="151"/>
        <end position="166"/>
    </location>
</feature>
<evidence type="ECO:0000259" key="5">
    <source>
        <dbReference type="Pfam" id="PF18204"/>
    </source>
</evidence>
<dbReference type="Gene3D" id="2.60.40.680">
    <property type="match status" value="1"/>
</dbReference>
<dbReference type="GO" id="GO:0000272">
    <property type="term" value="P:polysaccharide catabolic process"/>
    <property type="evidence" value="ECO:0007669"/>
    <property type="project" value="InterPro"/>
</dbReference>
<evidence type="ECO:0000256" key="3">
    <source>
        <dbReference type="SAM" id="Phobius"/>
    </source>
</evidence>
<feature type="region of interest" description="Disordered" evidence="2">
    <location>
        <begin position="151"/>
        <end position="304"/>
    </location>
</feature>
<evidence type="ECO:0008006" key="8">
    <source>
        <dbReference type="Google" id="ProtNLM"/>
    </source>
</evidence>
<dbReference type="AlphaFoldDB" id="A0A3A6Q6R3"/>
<keyword evidence="1" id="KW-0732">Signal</keyword>
<dbReference type="InterPro" id="IPR002102">
    <property type="entry name" value="Cohesin_dom"/>
</dbReference>